<evidence type="ECO:0000256" key="1">
    <source>
        <dbReference type="SAM" id="MobiDB-lite"/>
    </source>
</evidence>
<dbReference type="AlphaFoldDB" id="A0A2J6PDG1"/>
<dbReference type="OrthoDB" id="3677625at2759"/>
<feature type="compositionally biased region" description="Low complexity" evidence="1">
    <location>
        <begin position="91"/>
        <end position="105"/>
    </location>
</feature>
<feature type="region of interest" description="Disordered" evidence="1">
    <location>
        <begin position="207"/>
        <end position="337"/>
    </location>
</feature>
<feature type="compositionally biased region" description="Polar residues" evidence="1">
    <location>
        <begin position="257"/>
        <end position="273"/>
    </location>
</feature>
<reference evidence="2 3" key="1">
    <citation type="submission" date="2016-05" db="EMBL/GenBank/DDBJ databases">
        <title>A degradative enzymes factory behind the ericoid mycorrhizal symbiosis.</title>
        <authorList>
            <consortium name="DOE Joint Genome Institute"/>
            <person name="Martino E."/>
            <person name="Morin E."/>
            <person name="Grelet G."/>
            <person name="Kuo A."/>
            <person name="Kohler A."/>
            <person name="Daghino S."/>
            <person name="Barry K."/>
            <person name="Choi C."/>
            <person name="Cichocki N."/>
            <person name="Clum A."/>
            <person name="Copeland A."/>
            <person name="Hainaut M."/>
            <person name="Haridas S."/>
            <person name="Labutti K."/>
            <person name="Lindquist E."/>
            <person name="Lipzen A."/>
            <person name="Khouja H.-R."/>
            <person name="Murat C."/>
            <person name="Ohm R."/>
            <person name="Olson A."/>
            <person name="Spatafora J."/>
            <person name="Veneault-Fourrey C."/>
            <person name="Henrissat B."/>
            <person name="Grigoriev I."/>
            <person name="Martin F."/>
            <person name="Perotto S."/>
        </authorList>
    </citation>
    <scope>NUCLEOTIDE SEQUENCE [LARGE SCALE GENOMIC DNA]</scope>
    <source>
        <strain evidence="2 3">UAMH 7357</strain>
    </source>
</reference>
<keyword evidence="3" id="KW-1185">Reference proteome</keyword>
<feature type="region of interest" description="Disordered" evidence="1">
    <location>
        <begin position="65"/>
        <end position="111"/>
    </location>
</feature>
<feature type="compositionally biased region" description="Basic and acidic residues" evidence="1">
    <location>
        <begin position="284"/>
        <end position="293"/>
    </location>
</feature>
<name>A0A2J6PDG1_9HELO</name>
<dbReference type="EMBL" id="KZ613572">
    <property type="protein sequence ID" value="PMD12033.1"/>
    <property type="molecule type" value="Genomic_DNA"/>
</dbReference>
<protein>
    <submittedName>
        <fullName evidence="2">Uncharacterized protein</fullName>
    </submittedName>
</protein>
<evidence type="ECO:0000313" key="3">
    <source>
        <dbReference type="Proteomes" id="UP000235672"/>
    </source>
</evidence>
<organism evidence="2 3">
    <name type="scientific">Hyaloscypha hepaticicola</name>
    <dbReference type="NCBI Taxonomy" id="2082293"/>
    <lineage>
        <taxon>Eukaryota</taxon>
        <taxon>Fungi</taxon>
        <taxon>Dikarya</taxon>
        <taxon>Ascomycota</taxon>
        <taxon>Pezizomycotina</taxon>
        <taxon>Leotiomycetes</taxon>
        <taxon>Helotiales</taxon>
        <taxon>Hyaloscyphaceae</taxon>
        <taxon>Hyaloscypha</taxon>
    </lineage>
</organism>
<sequence>MASKRSLRNDQSMPDPDAIKAARKFVLEYSEDAIKFLVDECDPISLLRKACDFRGQDYHQIMSQSLVSEDDSKSQSSRPRTFSSDSKLTVTSNSSATASSSDSSNRPPKQLWVMPENGSKVAKTLTALYLPKSDCLIRIDAVCNHLGMQYEQFSTEELVCYHEGHLSSSGTVSIEWARKSAELGTKMAQKTIFYVVDDLPGAQVVFGDSEPEASPVDHPGGLPNGLSTRPKSYRNAIIPEKSPGSVRRVHGDGLQSVPYTNTFTEDSTRSSTIKALDSRAGQVPRERQSEKSKIPKPKTSASSVSSAFTNQSRTHDGRASRASQGTPTPPPPVAQVGLTSGITVDISYGECEMGIELQLDAPGADFFNRLYREIKKKTKLKLNRQTDVVRFTRDKNDLRNSRWVSLQEHRVKKEWEKAVNWLRQMEEGCDIYAVVGPEPDDDDDDDDPPD</sequence>
<feature type="compositionally biased region" description="Polar residues" evidence="1">
    <location>
        <begin position="299"/>
        <end position="312"/>
    </location>
</feature>
<proteinExistence type="predicted"/>
<gene>
    <name evidence="2" type="ORF">NA56DRAFT_39561</name>
</gene>
<accession>A0A2J6PDG1</accession>
<dbReference type="Proteomes" id="UP000235672">
    <property type="component" value="Unassembled WGS sequence"/>
</dbReference>
<evidence type="ECO:0000313" key="2">
    <source>
        <dbReference type="EMBL" id="PMD12033.1"/>
    </source>
</evidence>
<feature type="compositionally biased region" description="Polar residues" evidence="1">
    <location>
        <begin position="74"/>
        <end position="90"/>
    </location>
</feature>